<sequence>MIQISGVSKIYTTGDVETIALDNVSFKIKRGEFLAIMGPSGSGKSTLMHILGALDRPTSGKYILDGENVENLDDDQLAGIRNKKIGFVFQSYNLLPRTSALKNVILPMMYGGVPKEKRLEIAKKYLDMVGLSDRLNNTPSQLSGGQQQRVAIARSLVMDPAIILADEPTGNIATAQAEEIMAIFQKLNNEGRTIIMITHEADIAEHAKRIIHIRDGKIVEDGNGHKQRKIRIKI</sequence>
<organism evidence="5 6">
    <name type="scientific">Candidatus Woesebacteria bacterium GW2011_GWA2_40_7b</name>
    <dbReference type="NCBI Taxonomy" id="1618563"/>
    <lineage>
        <taxon>Bacteria</taxon>
        <taxon>Candidatus Woeseibacteriota</taxon>
    </lineage>
</organism>
<accession>A0A0G0T8X2</accession>
<dbReference type="Pfam" id="PF00005">
    <property type="entry name" value="ABC_tran"/>
    <property type="match status" value="1"/>
</dbReference>
<dbReference type="PROSITE" id="PS00211">
    <property type="entry name" value="ABC_TRANSPORTER_1"/>
    <property type="match status" value="1"/>
</dbReference>
<dbReference type="PANTHER" id="PTHR24220:SF86">
    <property type="entry name" value="ABC TRANSPORTER ABCH.1"/>
    <property type="match status" value="1"/>
</dbReference>
<evidence type="ECO:0000259" key="4">
    <source>
        <dbReference type="PROSITE" id="PS50893"/>
    </source>
</evidence>
<evidence type="ECO:0000313" key="5">
    <source>
        <dbReference type="EMBL" id="KKR71221.1"/>
    </source>
</evidence>
<protein>
    <submittedName>
        <fullName evidence="5">ABC-type transport system, involved in lipoprotein release, ATPase component</fullName>
    </submittedName>
</protein>
<reference evidence="5 6" key="1">
    <citation type="journal article" date="2015" name="Nature">
        <title>rRNA introns, odd ribosomes, and small enigmatic genomes across a large radiation of phyla.</title>
        <authorList>
            <person name="Brown C.T."/>
            <person name="Hug L.A."/>
            <person name="Thomas B.C."/>
            <person name="Sharon I."/>
            <person name="Castelle C.J."/>
            <person name="Singh A."/>
            <person name="Wilkins M.J."/>
            <person name="Williams K.H."/>
            <person name="Banfield J.F."/>
        </authorList>
    </citation>
    <scope>NUCLEOTIDE SEQUENCE [LARGE SCALE GENOMIC DNA]</scope>
</reference>
<evidence type="ECO:0000256" key="2">
    <source>
        <dbReference type="ARBA" id="ARBA00022741"/>
    </source>
</evidence>
<dbReference type="SMART" id="SM00382">
    <property type="entry name" value="AAA"/>
    <property type="match status" value="1"/>
</dbReference>
<dbReference type="Gene3D" id="3.40.50.300">
    <property type="entry name" value="P-loop containing nucleotide triphosphate hydrolases"/>
    <property type="match status" value="1"/>
</dbReference>
<dbReference type="PANTHER" id="PTHR24220">
    <property type="entry name" value="IMPORT ATP-BINDING PROTEIN"/>
    <property type="match status" value="1"/>
</dbReference>
<gene>
    <name evidence="5" type="ORF">UU12_C0005G0014</name>
</gene>
<dbReference type="Proteomes" id="UP000034562">
    <property type="component" value="Unassembled WGS sequence"/>
</dbReference>
<dbReference type="InterPro" id="IPR017871">
    <property type="entry name" value="ABC_transporter-like_CS"/>
</dbReference>
<dbReference type="GO" id="GO:0005524">
    <property type="term" value="F:ATP binding"/>
    <property type="evidence" value="ECO:0007669"/>
    <property type="project" value="UniProtKB-KW"/>
</dbReference>
<keyword evidence="3" id="KW-0067">ATP-binding</keyword>
<dbReference type="InterPro" id="IPR003593">
    <property type="entry name" value="AAA+_ATPase"/>
</dbReference>
<keyword evidence="2" id="KW-0547">Nucleotide-binding</keyword>
<keyword evidence="5" id="KW-0449">Lipoprotein</keyword>
<dbReference type="PROSITE" id="PS50893">
    <property type="entry name" value="ABC_TRANSPORTER_2"/>
    <property type="match status" value="1"/>
</dbReference>
<dbReference type="GO" id="GO:0005886">
    <property type="term" value="C:plasma membrane"/>
    <property type="evidence" value="ECO:0007669"/>
    <property type="project" value="TreeGrafter"/>
</dbReference>
<dbReference type="CDD" id="cd03255">
    <property type="entry name" value="ABC_MJ0796_LolCDE_FtsE"/>
    <property type="match status" value="1"/>
</dbReference>
<comment type="caution">
    <text evidence="5">The sequence shown here is derived from an EMBL/GenBank/DDBJ whole genome shotgun (WGS) entry which is preliminary data.</text>
</comment>
<evidence type="ECO:0000256" key="3">
    <source>
        <dbReference type="ARBA" id="ARBA00022840"/>
    </source>
</evidence>
<feature type="domain" description="ABC transporter" evidence="4">
    <location>
        <begin position="2"/>
        <end position="234"/>
    </location>
</feature>
<dbReference type="GO" id="GO:0098796">
    <property type="term" value="C:membrane protein complex"/>
    <property type="evidence" value="ECO:0007669"/>
    <property type="project" value="UniProtKB-ARBA"/>
</dbReference>
<keyword evidence="1" id="KW-0813">Transport</keyword>
<dbReference type="STRING" id="1618563.UU12_C0005G0014"/>
<dbReference type="AlphaFoldDB" id="A0A0G0T8X2"/>
<dbReference type="InterPro" id="IPR003439">
    <property type="entry name" value="ABC_transporter-like_ATP-bd"/>
</dbReference>
<dbReference type="InterPro" id="IPR027417">
    <property type="entry name" value="P-loop_NTPase"/>
</dbReference>
<dbReference type="EMBL" id="LBZK01000005">
    <property type="protein sequence ID" value="KKR71221.1"/>
    <property type="molecule type" value="Genomic_DNA"/>
</dbReference>
<evidence type="ECO:0000313" key="6">
    <source>
        <dbReference type="Proteomes" id="UP000034562"/>
    </source>
</evidence>
<dbReference type="InterPro" id="IPR015854">
    <property type="entry name" value="ABC_transpr_LolD-like"/>
</dbReference>
<dbReference type="GO" id="GO:0022857">
    <property type="term" value="F:transmembrane transporter activity"/>
    <property type="evidence" value="ECO:0007669"/>
    <property type="project" value="UniProtKB-ARBA"/>
</dbReference>
<dbReference type="GO" id="GO:0016887">
    <property type="term" value="F:ATP hydrolysis activity"/>
    <property type="evidence" value="ECO:0007669"/>
    <property type="project" value="InterPro"/>
</dbReference>
<evidence type="ECO:0000256" key="1">
    <source>
        <dbReference type="ARBA" id="ARBA00022448"/>
    </source>
</evidence>
<dbReference type="FunFam" id="3.40.50.300:FF:000032">
    <property type="entry name" value="Export ABC transporter ATP-binding protein"/>
    <property type="match status" value="1"/>
</dbReference>
<dbReference type="SUPFAM" id="SSF52540">
    <property type="entry name" value="P-loop containing nucleoside triphosphate hydrolases"/>
    <property type="match status" value="1"/>
</dbReference>
<proteinExistence type="predicted"/>
<name>A0A0G0T8X2_9BACT</name>
<dbReference type="InterPro" id="IPR017911">
    <property type="entry name" value="MacB-like_ATP-bd"/>
</dbReference>